<evidence type="ECO:0000313" key="4">
    <source>
        <dbReference type="Proteomes" id="UP001596142"/>
    </source>
</evidence>
<protein>
    <submittedName>
        <fullName evidence="3">DUF948 domain-containing protein</fullName>
    </submittedName>
</protein>
<dbReference type="Pfam" id="PF06103">
    <property type="entry name" value="DUF948"/>
    <property type="match status" value="1"/>
</dbReference>
<organism evidence="3 4">
    <name type="scientific">Thalassorhabdus alkalitolerans</name>
    <dbReference type="NCBI Taxonomy" id="2282697"/>
    <lineage>
        <taxon>Bacteria</taxon>
        <taxon>Bacillati</taxon>
        <taxon>Bacillota</taxon>
        <taxon>Bacilli</taxon>
        <taxon>Bacillales</taxon>
        <taxon>Bacillaceae</taxon>
        <taxon>Thalassorhabdus</taxon>
    </lineage>
</organism>
<dbReference type="Proteomes" id="UP001596142">
    <property type="component" value="Unassembled WGS sequence"/>
</dbReference>
<dbReference type="Gene3D" id="1.10.287.950">
    <property type="entry name" value="Methyl-accepting chemotaxis protein"/>
    <property type="match status" value="1"/>
</dbReference>
<dbReference type="EMBL" id="JBHSOZ010000003">
    <property type="protein sequence ID" value="MFC5712813.1"/>
    <property type="molecule type" value="Genomic_DNA"/>
</dbReference>
<accession>A0ABW0YQK2</accession>
<evidence type="ECO:0000256" key="2">
    <source>
        <dbReference type="SAM" id="Phobius"/>
    </source>
</evidence>
<dbReference type="PANTHER" id="PTHR40070">
    <property type="entry name" value="UPF0478 PROTEIN YTXG"/>
    <property type="match status" value="1"/>
</dbReference>
<keyword evidence="4" id="KW-1185">Reference proteome</keyword>
<keyword evidence="2" id="KW-1133">Transmembrane helix</keyword>
<dbReference type="SUPFAM" id="SSF58104">
    <property type="entry name" value="Methyl-accepting chemotaxis protein (MCP) signaling domain"/>
    <property type="match status" value="1"/>
</dbReference>
<proteinExistence type="predicted"/>
<sequence>MELVYISALIVALAFAALVVYVIKTLKAANSTIDRVANTLDNFEKQIKGITTETEHLMEKTNKIADDVQYKSDSLNSLFVSLKDVGDSLQTMNRSFKDVSNTVSQQSQQRSEEVAKVVQWGNAAIDLYAKWKDKKRQKDLEKQLKETKPRG</sequence>
<keyword evidence="1" id="KW-0175">Coiled coil</keyword>
<dbReference type="InterPro" id="IPR009293">
    <property type="entry name" value="UPF0478"/>
</dbReference>
<feature type="transmembrane region" description="Helical" evidence="2">
    <location>
        <begin position="6"/>
        <end position="23"/>
    </location>
</feature>
<gene>
    <name evidence="3" type="ORF">ACFPU1_08465</name>
</gene>
<name>A0ABW0YQK2_9BACI</name>
<dbReference type="RefSeq" id="WP_054637657.1">
    <property type="nucleotide sequence ID" value="NZ_JBHSOZ010000003.1"/>
</dbReference>
<keyword evidence="2" id="KW-0472">Membrane</keyword>
<dbReference type="PANTHER" id="PTHR40070:SF1">
    <property type="entry name" value="UPF0478 PROTEIN YTXG"/>
    <property type="match status" value="1"/>
</dbReference>
<evidence type="ECO:0000256" key="1">
    <source>
        <dbReference type="SAM" id="Coils"/>
    </source>
</evidence>
<comment type="caution">
    <text evidence="3">The sequence shown here is derived from an EMBL/GenBank/DDBJ whole genome shotgun (WGS) entry which is preliminary data.</text>
</comment>
<evidence type="ECO:0000313" key="3">
    <source>
        <dbReference type="EMBL" id="MFC5712813.1"/>
    </source>
</evidence>
<feature type="coiled-coil region" evidence="1">
    <location>
        <begin position="26"/>
        <end position="60"/>
    </location>
</feature>
<reference evidence="4" key="1">
    <citation type="journal article" date="2019" name="Int. J. Syst. Evol. Microbiol.">
        <title>The Global Catalogue of Microorganisms (GCM) 10K type strain sequencing project: providing services to taxonomists for standard genome sequencing and annotation.</title>
        <authorList>
            <consortium name="The Broad Institute Genomics Platform"/>
            <consortium name="The Broad Institute Genome Sequencing Center for Infectious Disease"/>
            <person name="Wu L."/>
            <person name="Ma J."/>
        </authorList>
    </citation>
    <scope>NUCLEOTIDE SEQUENCE [LARGE SCALE GENOMIC DNA]</scope>
    <source>
        <strain evidence="4">CECT 7184</strain>
    </source>
</reference>
<keyword evidence="2" id="KW-0812">Transmembrane</keyword>